<dbReference type="Gene3D" id="3.40.50.2300">
    <property type="match status" value="2"/>
</dbReference>
<dbReference type="CDD" id="cd01392">
    <property type="entry name" value="HTH_LacI"/>
    <property type="match status" value="1"/>
</dbReference>
<evidence type="ECO:0000256" key="1">
    <source>
        <dbReference type="ARBA" id="ARBA00023015"/>
    </source>
</evidence>
<feature type="domain" description="HTH cro/C1-type" evidence="5">
    <location>
        <begin position="3"/>
        <end position="46"/>
    </location>
</feature>
<dbReference type="Pfam" id="PF00356">
    <property type="entry name" value="LacI"/>
    <property type="match status" value="1"/>
</dbReference>
<dbReference type="Proteomes" id="UP000838748">
    <property type="component" value="Unassembled WGS sequence"/>
</dbReference>
<evidence type="ECO:0000256" key="3">
    <source>
        <dbReference type="ARBA" id="ARBA00023163"/>
    </source>
</evidence>
<dbReference type="InterPro" id="IPR046335">
    <property type="entry name" value="LacI/GalR-like_sensor"/>
</dbReference>
<sequence>MATLEDVAALAGVSRATVSRVVNGENKVRTKTKQLVEKAIAELGYAPNLAAKSLASNKSHTLGLVTTSYLGAFFGSLMDNVQSEADSHHKQLLVMKGRGSAENELDAIHKLYNMNCDGLILHVRALRDEQLLDLASKDKAFILLDREIEGLEDRCVSFDHRYASQLATEFCIEKGHSKIACISGPDSRSSSQLRKQGFLDAMSNAGLTPTVSLAGEYDLPSGYQLTCEILQRNIPTAIYCCNEEMAVGALLAISERGLRVPDDISVICYDSGERADYVTPKLTSLHFPITSMAREATRKLVNPDMKLEMHPPKIIDRGSVRQI</sequence>
<organism evidence="6 7">
    <name type="scientific">Vibrio marisflavi CECT 7928</name>
    <dbReference type="NCBI Taxonomy" id="634439"/>
    <lineage>
        <taxon>Bacteria</taxon>
        <taxon>Pseudomonadati</taxon>
        <taxon>Pseudomonadota</taxon>
        <taxon>Gammaproteobacteria</taxon>
        <taxon>Vibrionales</taxon>
        <taxon>Vibrionaceae</taxon>
        <taxon>Vibrio</taxon>
    </lineage>
</organism>
<dbReference type="PANTHER" id="PTHR30146">
    <property type="entry name" value="LACI-RELATED TRANSCRIPTIONAL REPRESSOR"/>
    <property type="match status" value="1"/>
</dbReference>
<feature type="domain" description="HTH lacI-type" evidence="4">
    <location>
        <begin position="2"/>
        <end position="56"/>
    </location>
</feature>
<dbReference type="InterPro" id="IPR028082">
    <property type="entry name" value="Peripla_BP_I"/>
</dbReference>
<dbReference type="SUPFAM" id="SSF53822">
    <property type="entry name" value="Periplasmic binding protein-like I"/>
    <property type="match status" value="1"/>
</dbReference>
<evidence type="ECO:0000313" key="6">
    <source>
        <dbReference type="EMBL" id="CAH0539531.1"/>
    </source>
</evidence>
<keyword evidence="2" id="KW-0238">DNA-binding</keyword>
<keyword evidence="1" id="KW-0805">Transcription regulation</keyword>
<keyword evidence="3" id="KW-0804">Transcription</keyword>
<evidence type="ECO:0000256" key="2">
    <source>
        <dbReference type="ARBA" id="ARBA00023125"/>
    </source>
</evidence>
<evidence type="ECO:0000259" key="5">
    <source>
        <dbReference type="PROSITE" id="PS50943"/>
    </source>
</evidence>
<evidence type="ECO:0000259" key="4">
    <source>
        <dbReference type="PROSITE" id="PS50932"/>
    </source>
</evidence>
<dbReference type="PRINTS" id="PR00036">
    <property type="entry name" value="HTHLACI"/>
</dbReference>
<accession>A0ABM9A3Z1</accession>
<proteinExistence type="predicted"/>
<reference evidence="6" key="1">
    <citation type="submission" date="2021-11" db="EMBL/GenBank/DDBJ databases">
        <authorList>
            <person name="Rodrigo-Torres L."/>
            <person name="Arahal R. D."/>
            <person name="Lucena T."/>
        </authorList>
    </citation>
    <scope>NUCLEOTIDE SEQUENCE</scope>
    <source>
        <strain evidence="6">CECT 7928</strain>
    </source>
</reference>
<dbReference type="PROSITE" id="PS50932">
    <property type="entry name" value="HTH_LACI_2"/>
    <property type="match status" value="1"/>
</dbReference>
<keyword evidence="7" id="KW-1185">Reference proteome</keyword>
<dbReference type="InterPro" id="IPR001387">
    <property type="entry name" value="Cro/C1-type_HTH"/>
</dbReference>
<gene>
    <name evidence="6" type="primary">galS_2</name>
    <name evidence="6" type="ORF">VMF7928_02227</name>
</gene>
<evidence type="ECO:0000313" key="7">
    <source>
        <dbReference type="Proteomes" id="UP000838748"/>
    </source>
</evidence>
<dbReference type="InterPro" id="IPR010982">
    <property type="entry name" value="Lambda_DNA-bd_dom_sf"/>
</dbReference>
<dbReference type="EMBL" id="CAKLDM010000002">
    <property type="protein sequence ID" value="CAH0539531.1"/>
    <property type="molecule type" value="Genomic_DNA"/>
</dbReference>
<dbReference type="PROSITE" id="PS00356">
    <property type="entry name" value="HTH_LACI_1"/>
    <property type="match status" value="1"/>
</dbReference>
<protein>
    <submittedName>
        <fullName evidence="6">HTH-type transcriptional regulator GalS</fullName>
    </submittedName>
</protein>
<dbReference type="PROSITE" id="PS50943">
    <property type="entry name" value="HTH_CROC1"/>
    <property type="match status" value="1"/>
</dbReference>
<name>A0ABM9A3Z1_9VIBR</name>
<dbReference type="RefSeq" id="WP_237361531.1">
    <property type="nucleotide sequence ID" value="NZ_CAKLDM010000002.1"/>
</dbReference>
<dbReference type="InterPro" id="IPR000843">
    <property type="entry name" value="HTH_LacI"/>
</dbReference>
<comment type="caution">
    <text evidence="6">The sequence shown here is derived from an EMBL/GenBank/DDBJ whole genome shotgun (WGS) entry which is preliminary data.</text>
</comment>
<dbReference type="SUPFAM" id="SSF47413">
    <property type="entry name" value="lambda repressor-like DNA-binding domains"/>
    <property type="match status" value="1"/>
</dbReference>
<dbReference type="PANTHER" id="PTHR30146:SF131">
    <property type="entry name" value="LACI FAMILY DNA-BINDING TRANSCRIPTIONAL REGULATOR"/>
    <property type="match status" value="1"/>
</dbReference>
<dbReference type="Pfam" id="PF13377">
    <property type="entry name" value="Peripla_BP_3"/>
    <property type="match status" value="1"/>
</dbReference>
<dbReference type="SMART" id="SM00354">
    <property type="entry name" value="HTH_LACI"/>
    <property type="match status" value="1"/>
</dbReference>
<dbReference type="Gene3D" id="1.10.260.40">
    <property type="entry name" value="lambda repressor-like DNA-binding domains"/>
    <property type="match status" value="1"/>
</dbReference>